<dbReference type="PANTHER" id="PTHR10900:SF77">
    <property type="entry name" value="FI19380P1"/>
    <property type="match status" value="1"/>
</dbReference>
<name>A0ABY6MMT1_9BURK</name>
<feature type="signal peptide" evidence="1">
    <location>
        <begin position="1"/>
        <end position="19"/>
    </location>
</feature>
<organism evidence="3 4">
    <name type="scientific">Caldimonas aquatica</name>
    <dbReference type="NCBI Taxonomy" id="376175"/>
    <lineage>
        <taxon>Bacteria</taxon>
        <taxon>Pseudomonadati</taxon>
        <taxon>Pseudomonadota</taxon>
        <taxon>Betaproteobacteria</taxon>
        <taxon>Burkholderiales</taxon>
        <taxon>Sphaerotilaceae</taxon>
        <taxon>Caldimonas</taxon>
    </lineage>
</organism>
<protein>
    <submittedName>
        <fullName evidence="3">Fasciclin domain-containing protein</fullName>
    </submittedName>
</protein>
<dbReference type="SUPFAM" id="SSF82153">
    <property type="entry name" value="FAS1 domain"/>
    <property type="match status" value="1"/>
</dbReference>
<evidence type="ECO:0000259" key="2">
    <source>
        <dbReference type="PROSITE" id="PS50213"/>
    </source>
</evidence>
<keyword evidence="4" id="KW-1185">Reference proteome</keyword>
<sequence length="161" mass="16778">MKKTRWWLMCGAVCLAALAGCATSPTPAPIARAAVVSTDLSTLDQLMRDAGLAETLSAQGPYTLFAPSDAAFKALPPATLEALRKDRAQLRAVLSYHVVAGKLTAADIGNGKLKSLQGGEIATSKAGDFVTVEDALVTRANLPASNGVVHVIDRVLLPPKK</sequence>
<evidence type="ECO:0000313" key="3">
    <source>
        <dbReference type="EMBL" id="UZD53821.1"/>
    </source>
</evidence>
<dbReference type="Pfam" id="PF02469">
    <property type="entry name" value="Fasciclin"/>
    <property type="match status" value="1"/>
</dbReference>
<dbReference type="Proteomes" id="UP001163266">
    <property type="component" value="Chromosome"/>
</dbReference>
<dbReference type="InterPro" id="IPR000782">
    <property type="entry name" value="FAS1_domain"/>
</dbReference>
<dbReference type="PROSITE" id="PS50213">
    <property type="entry name" value="FAS1"/>
    <property type="match status" value="1"/>
</dbReference>
<dbReference type="InterPro" id="IPR050904">
    <property type="entry name" value="Adhesion/Biosynth-related"/>
</dbReference>
<dbReference type="EMBL" id="CP110257">
    <property type="protein sequence ID" value="UZD53821.1"/>
    <property type="molecule type" value="Genomic_DNA"/>
</dbReference>
<dbReference type="RefSeq" id="WP_264891404.1">
    <property type="nucleotide sequence ID" value="NZ_CP110257.1"/>
</dbReference>
<feature type="domain" description="FAS1" evidence="2">
    <location>
        <begin position="27"/>
        <end position="156"/>
    </location>
</feature>
<dbReference type="PANTHER" id="PTHR10900">
    <property type="entry name" value="PERIOSTIN-RELATED"/>
    <property type="match status" value="1"/>
</dbReference>
<dbReference type="SMART" id="SM00554">
    <property type="entry name" value="FAS1"/>
    <property type="match status" value="1"/>
</dbReference>
<proteinExistence type="predicted"/>
<evidence type="ECO:0000256" key="1">
    <source>
        <dbReference type="SAM" id="SignalP"/>
    </source>
</evidence>
<accession>A0ABY6MMT1</accession>
<reference evidence="3" key="1">
    <citation type="submission" date="2022-10" db="EMBL/GenBank/DDBJ databases">
        <title>Complete genome sequence of Schlegelella aquatica LMG 23380.</title>
        <authorList>
            <person name="Musilova J."/>
            <person name="Kourilova X."/>
            <person name="Bezdicek M."/>
            <person name="Hermankova K."/>
            <person name="Obruca S."/>
            <person name="Sedlar K."/>
        </authorList>
    </citation>
    <scope>NUCLEOTIDE SEQUENCE</scope>
    <source>
        <strain evidence="3">LMG 23380</strain>
    </source>
</reference>
<keyword evidence="1" id="KW-0732">Signal</keyword>
<dbReference type="Gene3D" id="2.30.180.10">
    <property type="entry name" value="FAS1 domain"/>
    <property type="match status" value="1"/>
</dbReference>
<dbReference type="PROSITE" id="PS51257">
    <property type="entry name" value="PROKAR_LIPOPROTEIN"/>
    <property type="match status" value="1"/>
</dbReference>
<dbReference type="InterPro" id="IPR036378">
    <property type="entry name" value="FAS1_dom_sf"/>
</dbReference>
<evidence type="ECO:0000313" key="4">
    <source>
        <dbReference type="Proteomes" id="UP001163266"/>
    </source>
</evidence>
<feature type="chain" id="PRO_5046329708" evidence="1">
    <location>
        <begin position="20"/>
        <end position="161"/>
    </location>
</feature>
<gene>
    <name evidence="3" type="ORF">OMP39_08945</name>
</gene>